<dbReference type="EMBL" id="QXIT01000091">
    <property type="protein sequence ID" value="RIE07807.1"/>
    <property type="molecule type" value="Genomic_DNA"/>
</dbReference>
<sequence>MLVRIRNAVVRTGRHLWMGMRSTPQDSWSTTSRGTSWSAFQPARFPARSWWLGSIPKPTEHERQVLFIISVLMVVLFAAALLLR</sequence>
<comment type="caution">
    <text evidence="2">The sequence shown here is derived from an EMBL/GenBank/DDBJ whole genome shotgun (WGS) entry which is preliminary data.</text>
</comment>
<accession>A0A398D630</accession>
<evidence type="ECO:0000313" key="3">
    <source>
        <dbReference type="Proteomes" id="UP000266260"/>
    </source>
</evidence>
<proteinExistence type="predicted"/>
<keyword evidence="1" id="KW-0812">Transmembrane</keyword>
<dbReference type="Proteomes" id="UP000266260">
    <property type="component" value="Unassembled WGS sequence"/>
</dbReference>
<feature type="transmembrane region" description="Helical" evidence="1">
    <location>
        <begin position="65"/>
        <end position="83"/>
    </location>
</feature>
<evidence type="ECO:0000313" key="2">
    <source>
        <dbReference type="EMBL" id="RIE07807.1"/>
    </source>
</evidence>
<dbReference type="AlphaFoldDB" id="A0A398D630"/>
<protein>
    <submittedName>
        <fullName evidence="2">Uncharacterized protein</fullName>
    </submittedName>
</protein>
<organism evidence="2 3">
    <name type="scientific">Candidatus Cryosericum odellii</name>
    <dbReference type="NCBI Taxonomy" id="2290917"/>
    <lineage>
        <taxon>Bacteria</taxon>
        <taxon>Pseudomonadati</taxon>
        <taxon>Caldisericota/Cryosericota group</taxon>
        <taxon>Candidatus Cryosericota</taxon>
        <taxon>Candidatus Cryosericia</taxon>
        <taxon>Candidatus Cryosericales</taxon>
        <taxon>Candidatus Cryosericaceae</taxon>
        <taxon>Candidatus Cryosericum</taxon>
    </lineage>
</organism>
<keyword evidence="1" id="KW-1133">Transmembrane helix</keyword>
<gene>
    <name evidence="2" type="ORF">SMC6_05445</name>
</gene>
<evidence type="ECO:0000256" key="1">
    <source>
        <dbReference type="SAM" id="Phobius"/>
    </source>
</evidence>
<keyword evidence="1" id="KW-0472">Membrane</keyword>
<keyword evidence="3" id="KW-1185">Reference proteome</keyword>
<reference evidence="2 3" key="1">
    <citation type="submission" date="2018-09" db="EMBL/GenBank/DDBJ databases">
        <title>Discovery and Ecogenomic Context for Candidatus Cryosericales, a Global Caldiserica Order Active in Thawing Permafrost.</title>
        <authorList>
            <person name="Martinez M.A."/>
            <person name="Woodcroft B.J."/>
            <person name="Ignacio Espinoza J.C."/>
            <person name="Zayed A."/>
            <person name="Singleton C.M."/>
            <person name="Boyd J."/>
            <person name="Li Y.-F."/>
            <person name="Purvine S."/>
            <person name="Maughan H."/>
            <person name="Hodgkins S.B."/>
            <person name="Anderson D."/>
            <person name="Sederholm M."/>
            <person name="Temperton B."/>
            <person name="Saleska S.R."/>
            <person name="Tyson G.W."/>
            <person name="Rich V.I."/>
        </authorList>
    </citation>
    <scope>NUCLEOTIDE SEQUENCE [LARGE SCALE GENOMIC DNA]</scope>
    <source>
        <strain evidence="2 3">SMC6</strain>
    </source>
</reference>
<name>A0A398D630_9BACT</name>